<proteinExistence type="predicted"/>
<evidence type="ECO:0000313" key="1">
    <source>
        <dbReference type="EMBL" id="SAL59974.1"/>
    </source>
</evidence>
<reference evidence="1" key="1">
    <citation type="submission" date="2016-01" db="EMBL/GenBank/DDBJ databases">
        <authorList>
            <person name="Peeters C."/>
        </authorList>
    </citation>
    <scope>NUCLEOTIDE SEQUENCE [LARGE SCALE GENOMIC DNA]</scope>
    <source>
        <strain evidence="1">LMG 29317</strain>
    </source>
</reference>
<keyword evidence="2" id="KW-1185">Reference proteome</keyword>
<comment type="caution">
    <text evidence="1">The sequence shown here is derived from an EMBL/GenBank/DDBJ whole genome shotgun (WGS) entry which is preliminary data.</text>
</comment>
<sequence length="37" mass="4103">MVGVLSGGMKRRGDSNYTARPRAFTTVYDTRDLIPSL</sequence>
<organism evidence="1 2">
    <name type="scientific">Caballeronia arvi</name>
    <dbReference type="NCBI Taxonomy" id="1777135"/>
    <lineage>
        <taxon>Bacteria</taxon>
        <taxon>Pseudomonadati</taxon>
        <taxon>Pseudomonadota</taxon>
        <taxon>Betaproteobacteria</taxon>
        <taxon>Burkholderiales</taxon>
        <taxon>Burkholderiaceae</taxon>
        <taxon>Caballeronia</taxon>
    </lineage>
</organism>
<dbReference type="EMBL" id="FCOM02000010">
    <property type="protein sequence ID" value="SAL59974.1"/>
    <property type="molecule type" value="Genomic_DNA"/>
</dbReference>
<protein>
    <submittedName>
        <fullName evidence="1">Uncharacterized protein</fullName>
    </submittedName>
</protein>
<evidence type="ECO:0000313" key="2">
    <source>
        <dbReference type="Proteomes" id="UP000055019"/>
    </source>
</evidence>
<name>A0A158ITK2_9BURK</name>
<gene>
    <name evidence="1" type="ORF">AWB74_02951</name>
</gene>
<dbReference type="Proteomes" id="UP000055019">
    <property type="component" value="Unassembled WGS sequence"/>
</dbReference>
<accession>A0A158ITK2</accession>
<dbReference type="AlphaFoldDB" id="A0A158ITK2"/>